<dbReference type="InterPro" id="IPR044107">
    <property type="entry name" value="PIKKc_ATM"/>
</dbReference>
<accession>A0AAD5Y1I6</accession>
<comment type="function">
    <text evidence="8">Serine/threonine protein kinase which activates checkpoint signaling upon genotoxic stresses such as ionizing radiation (IR), ultraviolet light (UV), or DNA replication stalling, thereby acting as a DNA damage sensor. Recognizes the substrate consensus sequence [ST]-Q. Phosphorylates histone H2A to form H2AS128ph (gamma-H2A) at sites of DNA damage, involved in the regulation of DNA damage response mechanism. Required for the control of telomere length and genome stability.</text>
</comment>
<proteinExistence type="inferred from homology"/>
<keyword evidence="6" id="KW-0808">Transferase</keyword>
<sequence length="2789" mass="323643">MKLLITEKYTDKLDSEKAKERYTALTSINDIIRENKVFISEIDEDIWKIIYSKFLNGVEKEKDVQMKKENPDIVKLVKLSDEFKRLIVISNTKLSKSFIKPILEHIINNIEFKDVLYQPFSEKYLVILRILLSIKELRDHLSQSNWSTLFNLCCKLLLPVEDDEGNIDINYLPAFSVSVYSSKFLMNSMSKIFSFLLICCPQDILIYSDVTLKLLSTVLKYESNIDPEALKNFLASINFLILECLPNSLDSMKVHLKEIFKSVSKSYKLITSQDFKLYQIYFFRVYISIFYPANDARTFLSEEIKELELMQEVVRQCIVDVKGLGSFTSPESFFGLLDLSNNDSFVVRPIMLEEFAPFRMLSENEHMASFVLLDFSAKVYSQLFSLEKIELSEKLEDNVSRKRFRRSNFSEEILFNLTNAEVKIRIFNLQILCFTVGFYNSDLNANFLFNLLHILENFFHAEDEELQNWSLISLATLIKTKKLMDKKKIFNLFEATFRKISHLNCFDSTLILLTEIIGNRFGEEKNFFVKNDLNVLEICQEICLVNKNNNFIKTCASQNLISEMRFLLKIVLETRDSYSSNIITLLVENIFEKLESVEFEVGMEDWSVSIYSSINEVLNQFNCLPIEKFPVFCTYPFKVKKKSEYILEWKTNHSANLFGHEFYELKYENESWNFLNVDYCWKALLDYLKADKYYFGLVKFLNIMIAVRIARFIGSFDDKIREKLVCKQISEVLEEYLTKFLEDDFNLLNSQALMSVLKLIELSCHIHEASSFIAHGKLSRTKEPNKNITADNWPFKSHFINLCSEKIHELYLKANREKSPEDENQNILDGDDFGVKNAKGVQSNSQKYNTFQKRHSSLSNISLILEFYGISAPNLETDSKAVLISCSSMFLKLPSLVDYNNNKLFKSCLDCVFDCKYSLHYPFQCLLAVARMREFMNLDSLKVFVCGLKILILGYENEKNSWAWILVIKMLRINLLTVLKCENEEIKSSVGKVLCFLYSKLLTLSFRMLIEFGFLIFEIMEADPFLQFFNDIHVDPKNKLIEAPLNLFFNLSRHETYLVRLISTVSVNKIFNFFDDADHLDLFQNLTQSFSKMMNINDKVEKSKQIFLTTIMSLLEISASIDSLQQISFQYIFKLVKSYNCTKDIFYEKILFAAIKNVKMLNTVQLLNGEEIKIFTDGLGSVILNGEIEPTDLLFLESKEKLLENFGGYWLTKHLLEFSEEKLSFILVEKLTGVSSIETDISINFLSGSINVVSCVKAYLPDIVFHLLQFIRPTVHSNDYKATKLFALPDFGEEYQFLSKHLPEYVPSFSIGSIINALEKLLTLLEVKTFQNIFTLETSAKIIILFQEALSKTFFFHNRSRFLISYKFLFQVYPNFFSHPLLFRWGFNLILDIMVDPKIVNDCCLFFEQVCQQLFLTRQETYKLNLVFLVNTLASHVEKLGETEHSHHICRLIVSILKRGYCFAEEVKLAVLQLNQENTLLLKVVEKISRDFENDLFDIKHGGYVKLLEHVKTQSSVLICLKFILKNLDVSKLALVEQPQISGLVTLLIKTLREFSKDENICLLGSKILGKLVAFIDTDHILITNYDKNLIYSGNIGSRTIMESLSLLIHDSDFEVKKASVYTITKILSTTLGNLTLKSLKNDVISLLENPTDNTILKTADDIKNAFLNNGEPSLFEHWLCFFTNSLLTSFSTNEIFEKLKGEKINGKFFNIFWFTFLAIPSLAKKALPFIIHSVLLNEVQDNNSTGTLKKMFSEAFSLIFSSDLLYLAKATVALEIVNFLRTQVHQKMKNPFDRNLWLDLNYLNVAKTAFKYKQHAHSLLFFEIDLELNEHFSPDFQFLLDVYENANFDQDGFTGAAALCPEIPLERKYKHDGDWRRLLEYEESRLSTTSHNDLKVEDNFLEAMNRLGYHYMIGNYAKAQHFLSKNSNEVLYESLWRNGTWDVPVVNQAYSSGFNEDFHCCLRKLKTKELTEDFLNNSYKKWFLDFQSKTHHLEYVGFENSTLPKLLLLTELEESTGGLSENTTRLWNNRSQFLLKAFTFGAGLETLIAARATFFSIENETTCEKYFTGRFIDQLLNNVKLCRKAGKSYLHTADTYLKKIEGLLHFVESDKNFSLIYFTFELSKLLWNRGERSTAISFLKKIEFSENRGLKSEKYLELKSRVLTQLGVWMGETRSENPMKIIELMEQIVSGEDEVITYPRANYRLARYCDEQYKLMLGKEFRVTSYELLEHKKCELYAVENMLGNLKPENKEKIKFYTHQRFKLQKQIAIDEMEIERYNADITTFLKKAVNGYAVALQSKEKWALTVFRLITLWFSNLTLPNFDEHIAKCLRNIPSYKFIGLIYQLSARIDTNFGETSTMEQKLFQSTLTSLIERMLMEHPHHCVFQLIALKNSCLDSGIVSPVNERKHYAAKKILDKAQNRNKFLSKLIVSYDRLTDAYMEFSNYVSKENKRGKIPIPRKMRLLTGDFTNLPITTVEIPVDPTYDLRQDAVLSCIFKIVNVLLSKDHETKKREACIRTYKVVPFSPRTGTLEWIENTCPIGEYLIKAHPLYNKKDYSVLDCRKKMAAEHARKGSNPKSKLAVYENICANFKPVFRHFFFEEFIQSQIWLKKRLIYTRSVATSSMIGYIVGLGDRHAQNILVDKSSAEVVHIDLGIAFDQGKLLLTPEQVPFRLTRDIVDGFGIQGLEGAFRKCCEETLRVLSAESFILTTILDVFRYDPLYQWTLSPLRAQKQEHDLFDIELDEDLSGNDKLKKTVGKSSIPNSSEGNKEAERALVSLKRKLQSDLR</sequence>
<evidence type="ECO:0000256" key="5">
    <source>
        <dbReference type="ARBA" id="ARBA00022527"/>
    </source>
</evidence>
<evidence type="ECO:0000256" key="13">
    <source>
        <dbReference type="ARBA" id="ARBA00047899"/>
    </source>
</evidence>
<dbReference type="InterPro" id="IPR038980">
    <property type="entry name" value="ATM_plant"/>
</dbReference>
<feature type="domain" description="FAT" evidence="16">
    <location>
        <begin position="1906"/>
        <end position="2395"/>
    </location>
</feature>
<dbReference type="PANTHER" id="PTHR37079:SF4">
    <property type="entry name" value="SERINE_THREONINE-PROTEIN KINASE ATM"/>
    <property type="match status" value="1"/>
</dbReference>
<evidence type="ECO:0000256" key="9">
    <source>
        <dbReference type="ARBA" id="ARBA00030020"/>
    </source>
</evidence>
<feature type="compositionally biased region" description="Polar residues" evidence="14">
    <location>
        <begin position="2759"/>
        <end position="2768"/>
    </location>
</feature>
<dbReference type="InterPro" id="IPR000403">
    <property type="entry name" value="PI3/4_kinase_cat_dom"/>
</dbReference>
<dbReference type="Pfam" id="PF11640">
    <property type="entry name" value="TAN"/>
    <property type="match status" value="1"/>
</dbReference>
<dbReference type="InterPro" id="IPR018936">
    <property type="entry name" value="PI3/4_kinase_CS"/>
</dbReference>
<protein>
    <recommendedName>
        <fullName evidence="3">Serine/threonine-protein kinase TEL1</fullName>
    </recommendedName>
    <alternativeName>
        <fullName evidence="9">ATM homolog</fullName>
    </alternativeName>
    <alternativeName>
        <fullName evidence="11 12">DNA-damage checkpoint kinase TEL1</fullName>
    </alternativeName>
    <alternativeName>
        <fullName evidence="4">Serine/threonine-protein kinase tel1</fullName>
    </alternativeName>
    <alternativeName>
        <fullName evidence="10">Telomere length regulation protein 1</fullName>
    </alternativeName>
</protein>
<dbReference type="Gene3D" id="3.30.1010.10">
    <property type="entry name" value="Phosphatidylinositol 3-kinase Catalytic Subunit, Chain A, domain 4"/>
    <property type="match status" value="1"/>
</dbReference>
<dbReference type="PROSITE" id="PS00916">
    <property type="entry name" value="PI3_4_KINASE_2"/>
    <property type="match status" value="1"/>
</dbReference>
<dbReference type="SMART" id="SM01342">
    <property type="entry name" value="TAN"/>
    <property type="match status" value="1"/>
</dbReference>
<dbReference type="Gene3D" id="1.10.1070.11">
    <property type="entry name" value="Phosphatidylinositol 3-/4-kinase, catalytic domain"/>
    <property type="match status" value="1"/>
</dbReference>
<evidence type="ECO:0000256" key="14">
    <source>
        <dbReference type="SAM" id="MobiDB-lite"/>
    </source>
</evidence>
<feature type="domain" description="PI3K/PI4K catalytic" evidence="15">
    <location>
        <begin position="2447"/>
        <end position="2764"/>
    </location>
</feature>
<reference evidence="17" key="1">
    <citation type="submission" date="2020-05" db="EMBL/GenBank/DDBJ databases">
        <title>Phylogenomic resolution of chytrid fungi.</title>
        <authorList>
            <person name="Stajich J.E."/>
            <person name="Amses K."/>
            <person name="Simmons R."/>
            <person name="Seto K."/>
            <person name="Myers J."/>
            <person name="Bonds A."/>
            <person name="Quandt C.A."/>
            <person name="Barry K."/>
            <person name="Liu P."/>
            <person name="Grigoriev I."/>
            <person name="Longcore J.E."/>
            <person name="James T.Y."/>
        </authorList>
    </citation>
    <scope>NUCLEOTIDE SEQUENCE</scope>
    <source>
        <strain evidence="17">JEL0476</strain>
    </source>
</reference>
<dbReference type="PANTHER" id="PTHR37079">
    <property type="entry name" value="SERINE/THREONINE-PROTEIN KINASE ATM"/>
    <property type="match status" value="1"/>
</dbReference>
<dbReference type="PROSITE" id="PS51189">
    <property type="entry name" value="FAT"/>
    <property type="match status" value="1"/>
</dbReference>
<dbReference type="SMART" id="SM00146">
    <property type="entry name" value="PI3Kc"/>
    <property type="match status" value="1"/>
</dbReference>
<dbReference type="GO" id="GO:0004674">
    <property type="term" value="F:protein serine/threonine kinase activity"/>
    <property type="evidence" value="ECO:0007669"/>
    <property type="project" value="UniProtKB-KW"/>
</dbReference>
<comment type="subunit">
    <text evidence="2">Associates with DNA double-strand breaks.</text>
</comment>
<dbReference type="Pfam" id="PF00454">
    <property type="entry name" value="PI3_PI4_kinase"/>
    <property type="match status" value="1"/>
</dbReference>
<evidence type="ECO:0000259" key="16">
    <source>
        <dbReference type="PROSITE" id="PS51189"/>
    </source>
</evidence>
<organism evidence="17 18">
    <name type="scientific">Clydaea vesicula</name>
    <dbReference type="NCBI Taxonomy" id="447962"/>
    <lineage>
        <taxon>Eukaryota</taxon>
        <taxon>Fungi</taxon>
        <taxon>Fungi incertae sedis</taxon>
        <taxon>Chytridiomycota</taxon>
        <taxon>Chytridiomycota incertae sedis</taxon>
        <taxon>Chytridiomycetes</taxon>
        <taxon>Lobulomycetales</taxon>
        <taxon>Lobulomycetaceae</taxon>
        <taxon>Clydaea</taxon>
    </lineage>
</organism>
<evidence type="ECO:0000256" key="8">
    <source>
        <dbReference type="ARBA" id="ARBA00025079"/>
    </source>
</evidence>
<evidence type="ECO:0000259" key="15">
    <source>
        <dbReference type="PROSITE" id="PS50290"/>
    </source>
</evidence>
<comment type="caution">
    <text evidence="17">The sequence shown here is derived from an EMBL/GenBank/DDBJ whole genome shotgun (WGS) entry which is preliminary data.</text>
</comment>
<dbReference type="CDD" id="cd05171">
    <property type="entry name" value="PIKKc_ATM"/>
    <property type="match status" value="1"/>
</dbReference>
<dbReference type="Proteomes" id="UP001211065">
    <property type="component" value="Unassembled WGS sequence"/>
</dbReference>
<evidence type="ECO:0000256" key="4">
    <source>
        <dbReference type="ARBA" id="ARBA00020288"/>
    </source>
</evidence>
<dbReference type="EMBL" id="JADGJW010000118">
    <property type="protein sequence ID" value="KAJ3223764.1"/>
    <property type="molecule type" value="Genomic_DNA"/>
</dbReference>
<evidence type="ECO:0000313" key="17">
    <source>
        <dbReference type="EMBL" id="KAJ3223764.1"/>
    </source>
</evidence>
<feature type="region of interest" description="Disordered" evidence="14">
    <location>
        <begin position="2752"/>
        <end position="2774"/>
    </location>
</feature>
<dbReference type="InterPro" id="IPR036940">
    <property type="entry name" value="PI3/4_kinase_cat_sf"/>
</dbReference>
<keyword evidence="7" id="KW-0418">Kinase</keyword>
<evidence type="ECO:0000256" key="12">
    <source>
        <dbReference type="ARBA" id="ARBA00032467"/>
    </source>
</evidence>
<evidence type="ECO:0000256" key="6">
    <source>
        <dbReference type="ARBA" id="ARBA00022679"/>
    </source>
</evidence>
<comment type="similarity">
    <text evidence="1">Belongs to the PI3/PI4-kinase family. ATM subfamily.</text>
</comment>
<dbReference type="SUPFAM" id="SSF56112">
    <property type="entry name" value="Protein kinase-like (PK-like)"/>
    <property type="match status" value="1"/>
</dbReference>
<keyword evidence="5" id="KW-0723">Serine/threonine-protein kinase</keyword>
<dbReference type="InterPro" id="IPR016024">
    <property type="entry name" value="ARM-type_fold"/>
</dbReference>
<name>A0AAD5Y1I6_9FUNG</name>
<evidence type="ECO:0000256" key="3">
    <source>
        <dbReference type="ARBA" id="ARBA00014619"/>
    </source>
</evidence>
<dbReference type="PROSITE" id="PS50290">
    <property type="entry name" value="PI3_4_KINASE_3"/>
    <property type="match status" value="1"/>
</dbReference>
<evidence type="ECO:0000256" key="11">
    <source>
        <dbReference type="ARBA" id="ARBA00031460"/>
    </source>
</evidence>
<keyword evidence="18" id="KW-1185">Reference proteome</keyword>
<dbReference type="InterPro" id="IPR021668">
    <property type="entry name" value="TAN"/>
</dbReference>
<dbReference type="InterPro" id="IPR014009">
    <property type="entry name" value="PIK_FAT"/>
</dbReference>
<evidence type="ECO:0000256" key="7">
    <source>
        <dbReference type="ARBA" id="ARBA00022777"/>
    </source>
</evidence>
<evidence type="ECO:0000256" key="10">
    <source>
        <dbReference type="ARBA" id="ARBA00030222"/>
    </source>
</evidence>
<gene>
    <name evidence="17" type="ORF">HK099_000720</name>
</gene>
<dbReference type="InterPro" id="IPR011009">
    <property type="entry name" value="Kinase-like_dom_sf"/>
</dbReference>
<dbReference type="SUPFAM" id="SSF48371">
    <property type="entry name" value="ARM repeat"/>
    <property type="match status" value="1"/>
</dbReference>
<dbReference type="GO" id="GO:0006281">
    <property type="term" value="P:DNA repair"/>
    <property type="evidence" value="ECO:0007669"/>
    <property type="project" value="InterPro"/>
</dbReference>
<evidence type="ECO:0000256" key="2">
    <source>
        <dbReference type="ARBA" id="ARBA00011370"/>
    </source>
</evidence>
<comment type="catalytic activity">
    <reaction evidence="13">
        <text>L-threonyl-[protein] + ATP = O-phospho-L-threonyl-[protein] + ADP + H(+)</text>
        <dbReference type="Rhea" id="RHEA:46608"/>
        <dbReference type="Rhea" id="RHEA-COMP:11060"/>
        <dbReference type="Rhea" id="RHEA-COMP:11605"/>
        <dbReference type="ChEBI" id="CHEBI:15378"/>
        <dbReference type="ChEBI" id="CHEBI:30013"/>
        <dbReference type="ChEBI" id="CHEBI:30616"/>
        <dbReference type="ChEBI" id="CHEBI:61977"/>
        <dbReference type="ChEBI" id="CHEBI:456216"/>
        <dbReference type="EC" id="2.7.11.1"/>
    </reaction>
</comment>
<evidence type="ECO:0000313" key="18">
    <source>
        <dbReference type="Proteomes" id="UP001211065"/>
    </source>
</evidence>
<evidence type="ECO:0000256" key="1">
    <source>
        <dbReference type="ARBA" id="ARBA00010769"/>
    </source>
</evidence>